<name>A0AAV9EEK4_ACOCL</name>
<evidence type="ECO:0000313" key="2">
    <source>
        <dbReference type="Proteomes" id="UP001180020"/>
    </source>
</evidence>
<organism evidence="1 2">
    <name type="scientific">Acorus calamus</name>
    <name type="common">Sweet flag</name>
    <dbReference type="NCBI Taxonomy" id="4465"/>
    <lineage>
        <taxon>Eukaryota</taxon>
        <taxon>Viridiplantae</taxon>
        <taxon>Streptophyta</taxon>
        <taxon>Embryophyta</taxon>
        <taxon>Tracheophyta</taxon>
        <taxon>Spermatophyta</taxon>
        <taxon>Magnoliopsida</taxon>
        <taxon>Liliopsida</taxon>
        <taxon>Acoraceae</taxon>
        <taxon>Acorus</taxon>
    </lineage>
</organism>
<dbReference type="PANTHER" id="PTHR31439">
    <property type="entry name" value="EXPRESSED PROTEIN"/>
    <property type="match status" value="1"/>
</dbReference>
<dbReference type="PANTHER" id="PTHR31439:SF4">
    <property type="entry name" value="NEURONAL PAS DOMAIN PROTEIN"/>
    <property type="match status" value="1"/>
</dbReference>
<comment type="caution">
    <text evidence="1">The sequence shown here is derived from an EMBL/GenBank/DDBJ whole genome shotgun (WGS) entry which is preliminary data.</text>
</comment>
<protein>
    <submittedName>
        <fullName evidence="1">Uncharacterized protein</fullName>
    </submittedName>
</protein>
<reference evidence="1" key="2">
    <citation type="submission" date="2023-06" db="EMBL/GenBank/DDBJ databases">
        <authorList>
            <person name="Ma L."/>
            <person name="Liu K.-W."/>
            <person name="Li Z."/>
            <person name="Hsiao Y.-Y."/>
            <person name="Qi Y."/>
            <person name="Fu T."/>
            <person name="Tang G."/>
            <person name="Zhang D."/>
            <person name="Sun W.-H."/>
            <person name="Liu D.-K."/>
            <person name="Li Y."/>
            <person name="Chen G.-Z."/>
            <person name="Liu X.-D."/>
            <person name="Liao X.-Y."/>
            <person name="Jiang Y.-T."/>
            <person name="Yu X."/>
            <person name="Hao Y."/>
            <person name="Huang J."/>
            <person name="Zhao X.-W."/>
            <person name="Ke S."/>
            <person name="Chen Y.-Y."/>
            <person name="Wu W.-L."/>
            <person name="Hsu J.-L."/>
            <person name="Lin Y.-F."/>
            <person name="Huang M.-D."/>
            <person name="Li C.-Y."/>
            <person name="Huang L."/>
            <person name="Wang Z.-W."/>
            <person name="Zhao X."/>
            <person name="Zhong W.-Y."/>
            <person name="Peng D.-H."/>
            <person name="Ahmad S."/>
            <person name="Lan S."/>
            <person name="Zhang J.-S."/>
            <person name="Tsai W.-C."/>
            <person name="Van De Peer Y."/>
            <person name="Liu Z.-J."/>
        </authorList>
    </citation>
    <scope>NUCLEOTIDE SEQUENCE</scope>
    <source>
        <strain evidence="1">CP</strain>
        <tissue evidence="1">Leaves</tissue>
    </source>
</reference>
<proteinExistence type="predicted"/>
<gene>
    <name evidence="1" type="ORF">QJS10_CPA07g01206</name>
</gene>
<evidence type="ECO:0000313" key="1">
    <source>
        <dbReference type="EMBL" id="KAK1311854.1"/>
    </source>
</evidence>
<dbReference type="EMBL" id="JAUJYO010000007">
    <property type="protein sequence ID" value="KAK1311854.1"/>
    <property type="molecule type" value="Genomic_DNA"/>
</dbReference>
<sequence length="202" mass="23350">MAERGTGAKEKHFPSSISIELMPTVQSDILSVSVSKSSDNPEHEIGHEMGLEGSFEPQGPYIGLHVSASETVTLSMKPWKFEQSVHGNSACLNWLLQDWANGREVVSSRPSRVSLFLRPKAWFRDRYSSVYRPFTKRGGVIFAGDEYGESVWWKVCGQARGRRMEWEIRGKVWVTYWPNKHRTFYSETRRMEFREILYLTLP</sequence>
<reference evidence="1" key="1">
    <citation type="journal article" date="2023" name="Nat. Commun.">
        <title>Diploid and tetraploid genomes of Acorus and the evolution of monocots.</title>
        <authorList>
            <person name="Ma L."/>
            <person name="Liu K.W."/>
            <person name="Li Z."/>
            <person name="Hsiao Y.Y."/>
            <person name="Qi Y."/>
            <person name="Fu T."/>
            <person name="Tang G.D."/>
            <person name="Zhang D."/>
            <person name="Sun W.H."/>
            <person name="Liu D.K."/>
            <person name="Li Y."/>
            <person name="Chen G.Z."/>
            <person name="Liu X.D."/>
            <person name="Liao X.Y."/>
            <person name="Jiang Y.T."/>
            <person name="Yu X."/>
            <person name="Hao Y."/>
            <person name="Huang J."/>
            <person name="Zhao X.W."/>
            <person name="Ke S."/>
            <person name="Chen Y.Y."/>
            <person name="Wu W.L."/>
            <person name="Hsu J.L."/>
            <person name="Lin Y.F."/>
            <person name="Huang M.D."/>
            <person name="Li C.Y."/>
            <person name="Huang L."/>
            <person name="Wang Z.W."/>
            <person name="Zhao X."/>
            <person name="Zhong W.Y."/>
            <person name="Peng D.H."/>
            <person name="Ahmad S."/>
            <person name="Lan S."/>
            <person name="Zhang J.S."/>
            <person name="Tsai W.C."/>
            <person name="Van de Peer Y."/>
            <person name="Liu Z.J."/>
        </authorList>
    </citation>
    <scope>NUCLEOTIDE SEQUENCE</scope>
    <source>
        <strain evidence="1">CP</strain>
    </source>
</reference>
<accession>A0AAV9EEK4</accession>
<dbReference type="AlphaFoldDB" id="A0AAV9EEK4"/>
<dbReference type="Proteomes" id="UP001180020">
    <property type="component" value="Unassembled WGS sequence"/>
</dbReference>
<keyword evidence="2" id="KW-1185">Reference proteome</keyword>